<dbReference type="EMBL" id="AP014940">
    <property type="protein sequence ID" value="BAV98866.1"/>
    <property type="molecule type" value="Genomic_DNA"/>
</dbReference>
<evidence type="ECO:0000256" key="2">
    <source>
        <dbReference type="ARBA" id="ARBA00022679"/>
    </source>
</evidence>
<organism evidence="4 5">
    <name type="scientific">Lysobacter enzymogenes</name>
    <dbReference type="NCBI Taxonomy" id="69"/>
    <lineage>
        <taxon>Bacteria</taxon>
        <taxon>Pseudomonadati</taxon>
        <taxon>Pseudomonadota</taxon>
        <taxon>Gammaproteobacteria</taxon>
        <taxon>Lysobacterales</taxon>
        <taxon>Lysobacteraceae</taxon>
        <taxon>Lysobacter</taxon>
    </lineage>
</organism>
<dbReference type="KEGG" id="lem:LEN_3379"/>
<dbReference type="CDD" id="cd02440">
    <property type="entry name" value="AdoMet_MTases"/>
    <property type="match status" value="1"/>
</dbReference>
<dbReference type="Proteomes" id="UP000218824">
    <property type="component" value="Chromosome"/>
</dbReference>
<keyword evidence="1 4" id="KW-0489">Methyltransferase</keyword>
<gene>
    <name evidence="4" type="ORF">LEN_3379</name>
</gene>
<dbReference type="InterPro" id="IPR029063">
    <property type="entry name" value="SAM-dependent_MTases_sf"/>
</dbReference>
<dbReference type="SUPFAM" id="SSF53335">
    <property type="entry name" value="S-adenosyl-L-methionine-dependent methyltransferases"/>
    <property type="match status" value="1"/>
</dbReference>
<dbReference type="GeneID" id="83065197"/>
<proteinExistence type="predicted"/>
<accession>A0AAU9AYF1</accession>
<sequence>MSADETARHSDARVLEAWRENAAPWTQTVRAQAIESRRLVTDRAILDAALRLRPRDALDLGCGEGWLTRALRAGGVAADGIDAIGELIDAARRADPDAPPQRYARLSYEDIAAGASNARYDLIVCNFSLLGGATVDALLSALPALLRDGGHVLIQTLHPPTACGDAPYLDGWRDGSWAGCDGAFGQPAPWYFRTLAGWLRVLRESGLALRELEEPVHPVTGKPVSLILDAVGA</sequence>
<dbReference type="RefSeq" id="WP_096379232.1">
    <property type="nucleotide sequence ID" value="NZ_AP014940.1"/>
</dbReference>
<reference evidence="4 5" key="1">
    <citation type="journal article" date="2017" name="DNA Res.">
        <title>Complete genome sequence and expression profile of the commercial lytic enzyme producer Lysobacter enzymogenes M497-1.</title>
        <authorList>
            <person name="Takami H."/>
            <person name="Toyoda A."/>
            <person name="Uchiyama I."/>
            <person name="Itoh T."/>
            <person name="Takaki Y."/>
            <person name="Arai W."/>
            <person name="Nishi S."/>
            <person name="Kawai M."/>
            <person name="Shinya K."/>
            <person name="Ikeda H."/>
        </authorList>
    </citation>
    <scope>NUCLEOTIDE SEQUENCE [LARGE SCALE GENOMIC DNA]</scope>
    <source>
        <strain evidence="4 5">M497-1</strain>
    </source>
</reference>
<dbReference type="Pfam" id="PF13489">
    <property type="entry name" value="Methyltransf_23"/>
    <property type="match status" value="1"/>
</dbReference>
<keyword evidence="3" id="KW-0949">S-adenosyl-L-methionine</keyword>
<dbReference type="AlphaFoldDB" id="A0AAU9AYF1"/>
<name>A0AAU9AYF1_LYSEN</name>
<evidence type="ECO:0000256" key="1">
    <source>
        <dbReference type="ARBA" id="ARBA00022603"/>
    </source>
</evidence>
<dbReference type="GO" id="GO:0008168">
    <property type="term" value="F:methyltransferase activity"/>
    <property type="evidence" value="ECO:0007669"/>
    <property type="project" value="UniProtKB-KW"/>
</dbReference>
<dbReference type="GO" id="GO:0032259">
    <property type="term" value="P:methylation"/>
    <property type="evidence" value="ECO:0007669"/>
    <property type="project" value="UniProtKB-KW"/>
</dbReference>
<dbReference type="Gene3D" id="3.40.50.150">
    <property type="entry name" value="Vaccinia Virus protein VP39"/>
    <property type="match status" value="1"/>
</dbReference>
<dbReference type="PANTHER" id="PTHR43464">
    <property type="entry name" value="METHYLTRANSFERASE"/>
    <property type="match status" value="1"/>
</dbReference>
<evidence type="ECO:0000256" key="3">
    <source>
        <dbReference type="ARBA" id="ARBA00022691"/>
    </source>
</evidence>
<dbReference type="PANTHER" id="PTHR43464:SF19">
    <property type="entry name" value="UBIQUINONE BIOSYNTHESIS O-METHYLTRANSFERASE, MITOCHONDRIAL"/>
    <property type="match status" value="1"/>
</dbReference>
<evidence type="ECO:0000313" key="5">
    <source>
        <dbReference type="Proteomes" id="UP000218824"/>
    </source>
</evidence>
<keyword evidence="2" id="KW-0808">Transferase</keyword>
<evidence type="ECO:0000313" key="4">
    <source>
        <dbReference type="EMBL" id="BAV98866.1"/>
    </source>
</evidence>
<protein>
    <submittedName>
        <fullName evidence="4">Methyltransferase type 11</fullName>
    </submittedName>
</protein>